<reference evidence="3 4" key="1">
    <citation type="journal article" date="2019" name="Plant Biotechnol. J.">
        <title>The red bayberry genome and genetic basis of sex determination.</title>
        <authorList>
            <person name="Jia H.M."/>
            <person name="Jia H.J."/>
            <person name="Cai Q.L."/>
            <person name="Wang Y."/>
            <person name="Zhao H.B."/>
            <person name="Yang W.F."/>
            <person name="Wang G.Y."/>
            <person name="Li Y.H."/>
            <person name="Zhan D.L."/>
            <person name="Shen Y.T."/>
            <person name="Niu Q.F."/>
            <person name="Chang L."/>
            <person name="Qiu J."/>
            <person name="Zhao L."/>
            <person name="Xie H.B."/>
            <person name="Fu W.Y."/>
            <person name="Jin J."/>
            <person name="Li X.W."/>
            <person name="Jiao Y."/>
            <person name="Zhou C.C."/>
            <person name="Tu T."/>
            <person name="Chai C.Y."/>
            <person name="Gao J.L."/>
            <person name="Fan L.J."/>
            <person name="van de Weg E."/>
            <person name="Wang J.Y."/>
            <person name="Gao Z.S."/>
        </authorList>
    </citation>
    <scope>NUCLEOTIDE SEQUENCE [LARGE SCALE GENOMIC DNA]</scope>
    <source>
        <tissue evidence="3">Leaves</tissue>
    </source>
</reference>
<feature type="region of interest" description="Disordered" evidence="2">
    <location>
        <begin position="36"/>
        <end position="61"/>
    </location>
</feature>
<accession>A0A6A1VNS3</accession>
<keyword evidence="4" id="KW-1185">Reference proteome</keyword>
<gene>
    <name evidence="3" type="ORF">CJ030_MR5G000872</name>
</gene>
<sequence length="138" mass="15348">MATKSLPETGKGTHPSSGIMITSLFSLRPPGDISGCPSTVEFGSPSLTSSASRRSTSSSNVRTKYSFLAQEGWIQRKEVEEMLAKEREWLRKELGTFKQREESLESHIQKLQMELDNALKEAEVLKGINQQLQDSTTS</sequence>
<evidence type="ECO:0000313" key="3">
    <source>
        <dbReference type="EMBL" id="KAB1214373.1"/>
    </source>
</evidence>
<feature type="region of interest" description="Disordered" evidence="2">
    <location>
        <begin position="1"/>
        <end position="20"/>
    </location>
</feature>
<protein>
    <submittedName>
        <fullName evidence="3">Uncharacterized protein</fullName>
    </submittedName>
</protein>
<evidence type="ECO:0000256" key="1">
    <source>
        <dbReference type="SAM" id="Coils"/>
    </source>
</evidence>
<organism evidence="3 4">
    <name type="scientific">Morella rubra</name>
    <name type="common">Chinese bayberry</name>
    <dbReference type="NCBI Taxonomy" id="262757"/>
    <lineage>
        <taxon>Eukaryota</taxon>
        <taxon>Viridiplantae</taxon>
        <taxon>Streptophyta</taxon>
        <taxon>Embryophyta</taxon>
        <taxon>Tracheophyta</taxon>
        <taxon>Spermatophyta</taxon>
        <taxon>Magnoliopsida</taxon>
        <taxon>eudicotyledons</taxon>
        <taxon>Gunneridae</taxon>
        <taxon>Pentapetalae</taxon>
        <taxon>rosids</taxon>
        <taxon>fabids</taxon>
        <taxon>Fagales</taxon>
        <taxon>Myricaceae</taxon>
        <taxon>Morella</taxon>
    </lineage>
</organism>
<comment type="caution">
    <text evidence="3">The sequence shown here is derived from an EMBL/GenBank/DDBJ whole genome shotgun (WGS) entry which is preliminary data.</text>
</comment>
<dbReference type="Proteomes" id="UP000516437">
    <property type="component" value="Chromosome 5"/>
</dbReference>
<feature type="compositionally biased region" description="Low complexity" evidence="2">
    <location>
        <begin position="44"/>
        <end position="61"/>
    </location>
</feature>
<evidence type="ECO:0000313" key="4">
    <source>
        <dbReference type="Proteomes" id="UP000516437"/>
    </source>
</evidence>
<keyword evidence="1" id="KW-0175">Coiled coil</keyword>
<evidence type="ECO:0000256" key="2">
    <source>
        <dbReference type="SAM" id="MobiDB-lite"/>
    </source>
</evidence>
<dbReference type="EMBL" id="RXIC02000023">
    <property type="protein sequence ID" value="KAB1214373.1"/>
    <property type="molecule type" value="Genomic_DNA"/>
</dbReference>
<proteinExistence type="predicted"/>
<feature type="coiled-coil region" evidence="1">
    <location>
        <begin position="101"/>
        <end position="135"/>
    </location>
</feature>
<name>A0A6A1VNS3_9ROSI</name>
<dbReference type="AlphaFoldDB" id="A0A6A1VNS3"/>